<proteinExistence type="predicted"/>
<gene>
    <name evidence="2" type="ORF">ACHAW5_004304</name>
</gene>
<name>A0ABD3PZQ5_9STRA</name>
<evidence type="ECO:0000256" key="1">
    <source>
        <dbReference type="SAM" id="MobiDB-lite"/>
    </source>
</evidence>
<accession>A0ABD3PZQ5</accession>
<dbReference type="Proteomes" id="UP001530315">
    <property type="component" value="Unassembled WGS sequence"/>
</dbReference>
<protein>
    <submittedName>
        <fullName evidence="2">Uncharacterized protein</fullName>
    </submittedName>
</protein>
<evidence type="ECO:0000313" key="2">
    <source>
        <dbReference type="EMBL" id="KAL3793262.1"/>
    </source>
</evidence>
<dbReference type="AlphaFoldDB" id="A0ABD3PZQ5"/>
<evidence type="ECO:0000313" key="3">
    <source>
        <dbReference type="Proteomes" id="UP001530315"/>
    </source>
</evidence>
<feature type="region of interest" description="Disordered" evidence="1">
    <location>
        <begin position="26"/>
        <end position="49"/>
    </location>
</feature>
<organism evidence="2 3">
    <name type="scientific">Stephanodiscus triporus</name>
    <dbReference type="NCBI Taxonomy" id="2934178"/>
    <lineage>
        <taxon>Eukaryota</taxon>
        <taxon>Sar</taxon>
        <taxon>Stramenopiles</taxon>
        <taxon>Ochrophyta</taxon>
        <taxon>Bacillariophyta</taxon>
        <taxon>Coscinodiscophyceae</taxon>
        <taxon>Thalassiosirophycidae</taxon>
        <taxon>Stephanodiscales</taxon>
        <taxon>Stephanodiscaceae</taxon>
        <taxon>Stephanodiscus</taxon>
    </lineage>
</organism>
<keyword evidence="3" id="KW-1185">Reference proteome</keyword>
<reference evidence="2 3" key="1">
    <citation type="submission" date="2024-10" db="EMBL/GenBank/DDBJ databases">
        <title>Updated reference genomes for cyclostephanoid diatoms.</title>
        <authorList>
            <person name="Roberts W.R."/>
            <person name="Alverson A.J."/>
        </authorList>
    </citation>
    <scope>NUCLEOTIDE SEQUENCE [LARGE SCALE GENOMIC DNA]</scope>
    <source>
        <strain evidence="2 3">AJA276-08</strain>
    </source>
</reference>
<comment type="caution">
    <text evidence="2">The sequence shown here is derived from an EMBL/GenBank/DDBJ whole genome shotgun (WGS) entry which is preliminary data.</text>
</comment>
<sequence length="78" mass="8508">MVYESSISHEQKKVFTIAAPKMKAQLEAAKDHSTDESSSASGVEPAPPWNERIATSSIIRETIKFKMNAAALGFDEVP</sequence>
<dbReference type="EMBL" id="JALLAZ020000520">
    <property type="protein sequence ID" value="KAL3793262.1"/>
    <property type="molecule type" value="Genomic_DNA"/>
</dbReference>